<proteinExistence type="predicted"/>
<name>A0ABU1J089_9BACL</name>
<dbReference type="EMBL" id="JAVDQH010000010">
    <property type="protein sequence ID" value="MDR6244930.1"/>
    <property type="molecule type" value="Genomic_DNA"/>
</dbReference>
<protein>
    <submittedName>
        <fullName evidence="2">Uncharacterized protein</fullName>
    </submittedName>
</protein>
<evidence type="ECO:0000256" key="1">
    <source>
        <dbReference type="SAM" id="MobiDB-lite"/>
    </source>
</evidence>
<comment type="caution">
    <text evidence="2">The sequence shown here is derived from an EMBL/GenBank/DDBJ whole genome shotgun (WGS) entry which is preliminary data.</text>
</comment>
<reference evidence="2 3" key="1">
    <citation type="submission" date="2023-07" db="EMBL/GenBank/DDBJ databases">
        <title>Genomic Encyclopedia of Type Strains, Phase IV (KMG-IV): sequencing the most valuable type-strain genomes for metagenomic binning, comparative biology and taxonomic classification.</title>
        <authorList>
            <person name="Goeker M."/>
        </authorList>
    </citation>
    <scope>NUCLEOTIDE SEQUENCE [LARGE SCALE GENOMIC DNA]</scope>
    <source>
        <strain evidence="2 3">DSM 22170</strain>
    </source>
</reference>
<organism evidence="2 3">
    <name type="scientific">Paenibacillus hunanensis</name>
    <dbReference type="NCBI Taxonomy" id="539262"/>
    <lineage>
        <taxon>Bacteria</taxon>
        <taxon>Bacillati</taxon>
        <taxon>Bacillota</taxon>
        <taxon>Bacilli</taxon>
        <taxon>Bacillales</taxon>
        <taxon>Paenibacillaceae</taxon>
        <taxon>Paenibacillus</taxon>
    </lineage>
</organism>
<evidence type="ECO:0000313" key="2">
    <source>
        <dbReference type="EMBL" id="MDR6244930.1"/>
    </source>
</evidence>
<evidence type="ECO:0000313" key="3">
    <source>
        <dbReference type="Proteomes" id="UP001185028"/>
    </source>
</evidence>
<accession>A0ABU1J089</accession>
<keyword evidence="3" id="KW-1185">Reference proteome</keyword>
<feature type="compositionally biased region" description="Basic and acidic residues" evidence="1">
    <location>
        <begin position="15"/>
        <end position="24"/>
    </location>
</feature>
<feature type="region of interest" description="Disordered" evidence="1">
    <location>
        <begin position="1"/>
        <end position="30"/>
    </location>
</feature>
<sequence length="30" mass="3516">MLMQGCFLSSMQSQSREEQYHPTEQEALLL</sequence>
<dbReference type="Proteomes" id="UP001185028">
    <property type="component" value="Unassembled WGS sequence"/>
</dbReference>
<gene>
    <name evidence="2" type="ORF">JOC58_002827</name>
</gene>